<name>A0ACC3SIC4_9PEZI</name>
<comment type="caution">
    <text evidence="1">The sequence shown here is derived from an EMBL/GenBank/DDBJ whole genome shotgun (WGS) entry which is preliminary data.</text>
</comment>
<dbReference type="Proteomes" id="UP001320706">
    <property type="component" value="Unassembled WGS sequence"/>
</dbReference>
<dbReference type="EMBL" id="JAMKPW020000011">
    <property type="protein sequence ID" value="KAK8213296.1"/>
    <property type="molecule type" value="Genomic_DNA"/>
</dbReference>
<proteinExistence type="predicted"/>
<protein>
    <submittedName>
        <fullName evidence="1">Uncharacterized protein</fullName>
    </submittedName>
</protein>
<evidence type="ECO:0000313" key="2">
    <source>
        <dbReference type="Proteomes" id="UP001320706"/>
    </source>
</evidence>
<keyword evidence="2" id="KW-1185">Reference proteome</keyword>
<evidence type="ECO:0000313" key="1">
    <source>
        <dbReference type="EMBL" id="KAK8213296.1"/>
    </source>
</evidence>
<sequence length="441" mass="48355">MATFDNVMDSIRLDVKTNVVPESEPRERLGEAYSQGLLDRLRRRDNLDYFIQGVTRHHDPVYSNHLGGPDFFSCTTFAPVSIRPERVDELLELHLSHISQDAPDSASCGLAIRITVSDEWDITEKLERGDVDEPEIPPHVIARIYLELGFRYLWIKEKMTSLNGMRSVINLQSANVEQDERLMWTRGFTGQNADDQGGNEPLSSSPSEELIAYAKEGSVGPDMTRVSTVPRLTTAIALRIQKQFSALRIQKQLSTKGVKGQHLCSGASALSGPGNVGGLDVSLGSSVRQVTGSNAGLSGQRAFPTQYEKEYERVYDSPILSPIPDASCSPMPNSIPDASCSPMPANEARGKKRVNDQPVAYPRKRDTECHLAVERVSLAFAGAVGLLPNLLTDSDARHAFKAAVQEISRLSNDIGGCPEAAIADEYSTARERLSTDRTDGE</sequence>
<reference evidence="1" key="1">
    <citation type="submission" date="2024-02" db="EMBL/GenBank/DDBJ databases">
        <title>Metagenome Assembled Genome of Zalaria obscura JY119.</title>
        <authorList>
            <person name="Vighnesh L."/>
            <person name="Jagadeeshwari U."/>
            <person name="Venkata Ramana C."/>
            <person name="Sasikala C."/>
        </authorList>
    </citation>
    <scope>NUCLEOTIDE SEQUENCE</scope>
    <source>
        <strain evidence="1">JY119</strain>
    </source>
</reference>
<gene>
    <name evidence="1" type="ORF">M8818_002595</name>
</gene>
<organism evidence="1 2">
    <name type="scientific">Zalaria obscura</name>
    <dbReference type="NCBI Taxonomy" id="2024903"/>
    <lineage>
        <taxon>Eukaryota</taxon>
        <taxon>Fungi</taxon>
        <taxon>Dikarya</taxon>
        <taxon>Ascomycota</taxon>
        <taxon>Pezizomycotina</taxon>
        <taxon>Dothideomycetes</taxon>
        <taxon>Dothideomycetidae</taxon>
        <taxon>Dothideales</taxon>
        <taxon>Zalariaceae</taxon>
        <taxon>Zalaria</taxon>
    </lineage>
</organism>
<accession>A0ACC3SIC4</accession>